<dbReference type="Pfam" id="PF02954">
    <property type="entry name" value="HTH_8"/>
    <property type="match status" value="1"/>
</dbReference>
<dbReference type="STRING" id="522772.Dacet_2064"/>
<dbReference type="FunFam" id="3.40.50.300:FF:000006">
    <property type="entry name" value="DNA-binding transcriptional regulator NtrC"/>
    <property type="match status" value="1"/>
</dbReference>
<dbReference type="InterPro" id="IPR009057">
    <property type="entry name" value="Homeodomain-like_sf"/>
</dbReference>
<dbReference type="PaxDb" id="522772-Dacet_2064"/>
<dbReference type="InterPro" id="IPR025662">
    <property type="entry name" value="Sigma_54_int_dom_ATP-bd_1"/>
</dbReference>
<dbReference type="Pfam" id="PF25601">
    <property type="entry name" value="AAA_lid_14"/>
    <property type="match status" value="1"/>
</dbReference>
<protein>
    <submittedName>
        <fullName evidence="8">Two component, sigma54 specific, transcriptional regulator, Fis family</fullName>
    </submittedName>
</protein>
<dbReference type="RefSeq" id="WP_013011331.1">
    <property type="nucleotide sequence ID" value="NC_013943.1"/>
</dbReference>
<dbReference type="InterPro" id="IPR058031">
    <property type="entry name" value="AAA_lid_NorR"/>
</dbReference>
<feature type="modified residue" description="4-aspartylphosphate" evidence="5">
    <location>
        <position position="61"/>
    </location>
</feature>
<evidence type="ECO:0000313" key="8">
    <source>
        <dbReference type="EMBL" id="ADD68827.1"/>
    </source>
</evidence>
<dbReference type="SUPFAM" id="SSF52172">
    <property type="entry name" value="CheY-like"/>
    <property type="match status" value="1"/>
</dbReference>
<keyword evidence="4" id="KW-0804">Transcription</keyword>
<dbReference type="Pfam" id="PF00158">
    <property type="entry name" value="Sigma54_activat"/>
    <property type="match status" value="1"/>
</dbReference>
<dbReference type="KEGG" id="dap:Dacet_2064"/>
<dbReference type="PANTHER" id="PTHR32071">
    <property type="entry name" value="TRANSCRIPTIONAL REGULATORY PROTEIN"/>
    <property type="match status" value="1"/>
</dbReference>
<sequence>MEETLYPSFSVLLVDDENAWLRIMSMTLNMDGGINNVIRCQDSREVMGILESENVGLILLDINMPHISGKELLPQIVSTYPGIPVIIVSGLNQVDTAVESMQNGAFDFYVKTGEKERLLKGIQRAIKTVDLERENREIISRFMKGRLDRPEAFKDIITCNQKMFSIFQYIEAITVSSKPVLITGESGVGKELIARSIHELSNRKGPLVTVNVAGLDDSVFSDTLFGHSRGAFTGADSVRKGLVENASQGTLFMDEIGDLSVTSQVKLLRLLQEGEYFPLGSDIPKRISARVIVATLQDLEVSQASGKMRRDLYYRLCAHHVHVPPLRERKDDIPVLLDHFIQQTADELGKVKPVYPDELPVLLANYDFPGNIRELKGMVFDAMSTHKSKMLSMDAFKRAIDRQPAETVLVKDPSGNIFDPNKPLPKLSDISNILVNEAMKRSNNNQSIAARLLGVSQPALSKRLKKMTDVDA</sequence>
<evidence type="ECO:0000259" key="7">
    <source>
        <dbReference type="PROSITE" id="PS50110"/>
    </source>
</evidence>
<evidence type="ECO:0000256" key="1">
    <source>
        <dbReference type="ARBA" id="ARBA00022741"/>
    </source>
</evidence>
<dbReference type="EMBL" id="CP001968">
    <property type="protein sequence ID" value="ADD68827.1"/>
    <property type="molecule type" value="Genomic_DNA"/>
</dbReference>
<keyword evidence="2" id="KW-0067">ATP-binding</keyword>
<dbReference type="Gene3D" id="1.10.8.60">
    <property type="match status" value="1"/>
</dbReference>
<dbReference type="Gene3D" id="1.10.10.60">
    <property type="entry name" value="Homeodomain-like"/>
    <property type="match status" value="1"/>
</dbReference>
<gene>
    <name evidence="8" type="ordered locus">Dacet_2064</name>
</gene>
<keyword evidence="5" id="KW-0597">Phosphoprotein</keyword>
<dbReference type="InterPro" id="IPR002078">
    <property type="entry name" value="Sigma_54_int"/>
</dbReference>
<evidence type="ECO:0000256" key="3">
    <source>
        <dbReference type="ARBA" id="ARBA00023015"/>
    </source>
</evidence>
<dbReference type="PRINTS" id="PR01590">
    <property type="entry name" value="HTHFIS"/>
</dbReference>
<name>D4H1R7_DENA2</name>
<dbReference type="SMART" id="SM00382">
    <property type="entry name" value="AAA"/>
    <property type="match status" value="1"/>
</dbReference>
<dbReference type="InterPro" id="IPR001789">
    <property type="entry name" value="Sig_transdc_resp-reg_receiver"/>
</dbReference>
<dbReference type="OrthoDB" id="9814761at2"/>
<dbReference type="InterPro" id="IPR003593">
    <property type="entry name" value="AAA+_ATPase"/>
</dbReference>
<evidence type="ECO:0000256" key="4">
    <source>
        <dbReference type="ARBA" id="ARBA00023163"/>
    </source>
</evidence>
<dbReference type="PROSITE" id="PS00675">
    <property type="entry name" value="SIGMA54_INTERACT_1"/>
    <property type="match status" value="1"/>
</dbReference>
<dbReference type="SUPFAM" id="SSF52540">
    <property type="entry name" value="P-loop containing nucleoside triphosphate hydrolases"/>
    <property type="match status" value="1"/>
</dbReference>
<dbReference type="InParanoid" id="D4H1R7"/>
<dbReference type="GO" id="GO:0006355">
    <property type="term" value="P:regulation of DNA-templated transcription"/>
    <property type="evidence" value="ECO:0007669"/>
    <property type="project" value="InterPro"/>
</dbReference>
<dbReference type="CDD" id="cd00009">
    <property type="entry name" value="AAA"/>
    <property type="match status" value="1"/>
</dbReference>
<feature type="domain" description="Response regulatory" evidence="7">
    <location>
        <begin position="10"/>
        <end position="126"/>
    </location>
</feature>
<dbReference type="PROSITE" id="PS50110">
    <property type="entry name" value="RESPONSE_REGULATORY"/>
    <property type="match status" value="1"/>
</dbReference>
<dbReference type="eggNOG" id="COG2204">
    <property type="taxonomic scope" value="Bacteria"/>
</dbReference>
<feature type="domain" description="Sigma-54 factor interaction" evidence="6">
    <location>
        <begin position="156"/>
        <end position="384"/>
    </location>
</feature>
<reference evidence="8 9" key="1">
    <citation type="journal article" date="2010" name="Stand. Genomic Sci.">
        <title>Complete genome sequence of Denitrovibrio acetiphilus type strain (N2460).</title>
        <authorList>
            <person name="Kiss H."/>
            <person name="Lang E."/>
            <person name="Lapidus A."/>
            <person name="Copeland A."/>
            <person name="Nolan M."/>
            <person name="Glavina Del Rio T."/>
            <person name="Chen F."/>
            <person name="Lucas S."/>
            <person name="Tice H."/>
            <person name="Cheng J.F."/>
            <person name="Han C."/>
            <person name="Goodwin L."/>
            <person name="Pitluck S."/>
            <person name="Liolios K."/>
            <person name="Pati A."/>
            <person name="Ivanova N."/>
            <person name="Mavromatis K."/>
            <person name="Chen A."/>
            <person name="Palaniappan K."/>
            <person name="Land M."/>
            <person name="Hauser L."/>
            <person name="Chang Y.J."/>
            <person name="Jeffries C.D."/>
            <person name="Detter J.C."/>
            <person name="Brettin T."/>
            <person name="Spring S."/>
            <person name="Rohde M."/>
            <person name="Goker M."/>
            <person name="Woyke T."/>
            <person name="Bristow J."/>
            <person name="Eisen J.A."/>
            <person name="Markowitz V."/>
            <person name="Hugenholtz P."/>
            <person name="Kyrpides N.C."/>
            <person name="Klenk H.P."/>
        </authorList>
    </citation>
    <scope>NUCLEOTIDE SEQUENCE [LARGE SCALE GENOMIC DNA]</scope>
    <source>
        <strain evidence="9">DSM 12809 / NBRC 114555 / N2460</strain>
    </source>
</reference>
<evidence type="ECO:0000259" key="6">
    <source>
        <dbReference type="PROSITE" id="PS50045"/>
    </source>
</evidence>
<dbReference type="GO" id="GO:0005524">
    <property type="term" value="F:ATP binding"/>
    <property type="evidence" value="ECO:0007669"/>
    <property type="project" value="UniProtKB-KW"/>
</dbReference>
<dbReference type="GO" id="GO:0043565">
    <property type="term" value="F:sequence-specific DNA binding"/>
    <property type="evidence" value="ECO:0007669"/>
    <property type="project" value="InterPro"/>
</dbReference>
<dbReference type="AlphaFoldDB" id="D4H1R7"/>
<accession>D4H1R7</accession>
<dbReference type="Proteomes" id="UP000002012">
    <property type="component" value="Chromosome"/>
</dbReference>
<evidence type="ECO:0000256" key="5">
    <source>
        <dbReference type="PROSITE-ProRule" id="PRU00169"/>
    </source>
</evidence>
<dbReference type="SUPFAM" id="SSF46689">
    <property type="entry name" value="Homeodomain-like"/>
    <property type="match status" value="1"/>
</dbReference>
<evidence type="ECO:0000256" key="2">
    <source>
        <dbReference type="ARBA" id="ARBA00022840"/>
    </source>
</evidence>
<dbReference type="HOGENOM" id="CLU_000445_0_6_0"/>
<dbReference type="InterPro" id="IPR011006">
    <property type="entry name" value="CheY-like_superfamily"/>
</dbReference>
<dbReference type="SMART" id="SM00448">
    <property type="entry name" value="REC"/>
    <property type="match status" value="1"/>
</dbReference>
<keyword evidence="3" id="KW-0805">Transcription regulation</keyword>
<proteinExistence type="predicted"/>
<keyword evidence="1" id="KW-0547">Nucleotide-binding</keyword>
<dbReference type="GO" id="GO:0000160">
    <property type="term" value="P:phosphorelay signal transduction system"/>
    <property type="evidence" value="ECO:0007669"/>
    <property type="project" value="InterPro"/>
</dbReference>
<dbReference type="Gene3D" id="3.40.50.300">
    <property type="entry name" value="P-loop containing nucleotide triphosphate hydrolases"/>
    <property type="match status" value="1"/>
</dbReference>
<organism evidence="8 9">
    <name type="scientific">Denitrovibrio acetiphilus (strain DSM 12809 / NBRC 114555 / N2460)</name>
    <dbReference type="NCBI Taxonomy" id="522772"/>
    <lineage>
        <taxon>Bacteria</taxon>
        <taxon>Pseudomonadati</taxon>
        <taxon>Deferribacterota</taxon>
        <taxon>Deferribacteres</taxon>
        <taxon>Deferribacterales</taxon>
        <taxon>Geovibrionaceae</taxon>
        <taxon>Denitrovibrio</taxon>
    </lineage>
</organism>
<dbReference type="Gene3D" id="3.40.50.2300">
    <property type="match status" value="1"/>
</dbReference>
<keyword evidence="9" id="KW-1185">Reference proteome</keyword>
<dbReference type="Pfam" id="PF00072">
    <property type="entry name" value="Response_reg"/>
    <property type="match status" value="1"/>
</dbReference>
<dbReference type="PANTHER" id="PTHR32071:SF13">
    <property type="entry name" value="RESPONSE REGULATOR HSFA"/>
    <property type="match status" value="1"/>
</dbReference>
<dbReference type="InterPro" id="IPR027417">
    <property type="entry name" value="P-loop_NTPase"/>
</dbReference>
<dbReference type="InterPro" id="IPR002197">
    <property type="entry name" value="HTH_Fis"/>
</dbReference>
<dbReference type="PROSITE" id="PS50045">
    <property type="entry name" value="SIGMA54_INTERACT_4"/>
    <property type="match status" value="1"/>
</dbReference>
<evidence type="ECO:0000313" key="9">
    <source>
        <dbReference type="Proteomes" id="UP000002012"/>
    </source>
</evidence>